<reference evidence="1 2" key="1">
    <citation type="submission" date="2019-03" db="EMBL/GenBank/DDBJ databases">
        <authorList>
            <consortium name="Pathogen Informatics"/>
        </authorList>
    </citation>
    <scope>NUCLEOTIDE SEQUENCE [LARGE SCALE GENOMIC DNA]</scope>
    <source>
        <strain evidence="1 2">NCTC12126</strain>
    </source>
</reference>
<sequence>MEELPDTGFALIRCADRAVIAYFENFPRCDRALMYRKGDMFSFMPLREDEIVGSPSLFTKMLEKAGYRPSPPSDILA</sequence>
<proteinExistence type="predicted"/>
<dbReference type="EMBL" id="CAADIW010000008">
    <property type="protein sequence ID" value="VFS19512.1"/>
    <property type="molecule type" value="Genomic_DNA"/>
</dbReference>
<dbReference type="AlphaFoldDB" id="A0A484X7Y3"/>
<evidence type="ECO:0000313" key="2">
    <source>
        <dbReference type="Proteomes" id="UP000351155"/>
    </source>
</evidence>
<protein>
    <submittedName>
        <fullName evidence="1">Uncharacterized protein</fullName>
    </submittedName>
</protein>
<evidence type="ECO:0000313" key="1">
    <source>
        <dbReference type="EMBL" id="VFS19512.1"/>
    </source>
</evidence>
<dbReference type="RefSeq" id="WP_141113834.1">
    <property type="nucleotide sequence ID" value="NZ_JBJDOB010000001.1"/>
</dbReference>
<organism evidence="1 2">
    <name type="scientific">Enterobacter cancerogenus</name>
    <dbReference type="NCBI Taxonomy" id="69218"/>
    <lineage>
        <taxon>Bacteria</taxon>
        <taxon>Pseudomonadati</taxon>
        <taxon>Pseudomonadota</taxon>
        <taxon>Gammaproteobacteria</taxon>
        <taxon>Enterobacterales</taxon>
        <taxon>Enterobacteriaceae</taxon>
        <taxon>Enterobacter</taxon>
        <taxon>Enterobacter cloacae complex</taxon>
    </lineage>
</organism>
<dbReference type="Proteomes" id="UP000351155">
    <property type="component" value="Unassembled WGS sequence"/>
</dbReference>
<accession>A0A484X7Y3</accession>
<gene>
    <name evidence="1" type="ORF">NCTC12126_01654</name>
</gene>
<name>A0A484X7Y3_9ENTR</name>